<protein>
    <submittedName>
        <fullName evidence="1">Uncharacterized protein</fullName>
    </submittedName>
</protein>
<sequence length="96" mass="11312">MFEEMIQKIRDSVRATILDCLHDFISKDSNYSLALSKKEVMELIGCKDDSTFELSFKPYLKSAEISYGKSSVKWSRDLVIEWFSNPRNLQLQRKRK</sequence>
<dbReference type="Proteomes" id="UP001056730">
    <property type="component" value="Chromosome"/>
</dbReference>
<organism evidence="1 2">
    <name type="scientific">Lactococcus formosensis</name>
    <dbReference type="NCBI Taxonomy" id="1281486"/>
    <lineage>
        <taxon>Bacteria</taxon>
        <taxon>Bacillati</taxon>
        <taxon>Bacillota</taxon>
        <taxon>Bacilli</taxon>
        <taxon>Lactobacillales</taxon>
        <taxon>Streptococcaceae</taxon>
        <taxon>Lactococcus</taxon>
    </lineage>
</organism>
<accession>A0A9Q9D660</accession>
<dbReference type="AlphaFoldDB" id="A0A9Q9D660"/>
<name>A0A9Q9D660_9LACT</name>
<evidence type="ECO:0000313" key="2">
    <source>
        <dbReference type="Proteomes" id="UP001056730"/>
    </source>
</evidence>
<evidence type="ECO:0000313" key="1">
    <source>
        <dbReference type="EMBL" id="USJ19571.1"/>
    </source>
</evidence>
<gene>
    <name evidence="1" type="ORF">LMK00_06960</name>
</gene>
<dbReference type="KEGG" id="lfo:LMK00_06960"/>
<dbReference type="EMBL" id="CP086395">
    <property type="protein sequence ID" value="USJ19571.1"/>
    <property type="molecule type" value="Genomic_DNA"/>
</dbReference>
<proteinExistence type="predicted"/>
<dbReference type="RefSeq" id="WP_252175115.1">
    <property type="nucleotide sequence ID" value="NZ_CP086395.1"/>
</dbReference>
<reference evidence="1" key="1">
    <citation type="journal article" date="2022" name="Front. Microbiol.">
        <title>Feed Insects as a Reservoir of Granadaene-Producing Lactococci.</title>
        <authorList>
            <person name="Neuzil-Bunesova V."/>
            <person name="Ramirez Garcia A."/>
            <person name="Modrackova N."/>
            <person name="Makovska M."/>
            <person name="Sabolova M."/>
            <person name="Sproer C."/>
            <person name="Bunk B."/>
            <person name="Blom J."/>
            <person name="Schwab C."/>
        </authorList>
    </citation>
    <scope>NUCLEOTIDE SEQUENCE</scope>
    <source>
        <strain evidence="1">I4/6O</strain>
    </source>
</reference>